<reference evidence="1 2" key="1">
    <citation type="submission" date="2014-09" db="EMBL/GenBank/DDBJ databases">
        <title>Cedecea neteri SSMD04 Genome Sequencing.</title>
        <authorList>
            <person name="Tan J.-Y."/>
        </authorList>
    </citation>
    <scope>NUCLEOTIDE SEQUENCE [LARGE SCALE GENOMIC DNA]</scope>
    <source>
        <strain evidence="1 2">SSMD04</strain>
    </source>
</reference>
<dbReference type="KEGG" id="cnt:JT31_01905"/>
<evidence type="ECO:0000313" key="1">
    <source>
        <dbReference type="EMBL" id="AIR03416.1"/>
    </source>
</evidence>
<protein>
    <submittedName>
        <fullName evidence="1">Uncharacterized protein</fullName>
    </submittedName>
</protein>
<dbReference type="AlphaFoldDB" id="A0A089PWY0"/>
<evidence type="ECO:0000313" key="2">
    <source>
        <dbReference type="Proteomes" id="UP000029481"/>
    </source>
</evidence>
<dbReference type="EMBL" id="CP009451">
    <property type="protein sequence ID" value="AIR03416.1"/>
    <property type="molecule type" value="Genomic_DNA"/>
</dbReference>
<organism evidence="1 2">
    <name type="scientific">Cedecea neteri</name>
    <dbReference type="NCBI Taxonomy" id="158822"/>
    <lineage>
        <taxon>Bacteria</taxon>
        <taxon>Pseudomonadati</taxon>
        <taxon>Pseudomonadota</taxon>
        <taxon>Gammaproteobacteria</taxon>
        <taxon>Enterobacterales</taxon>
        <taxon>Enterobacteriaceae</taxon>
        <taxon>Cedecea</taxon>
    </lineage>
</organism>
<keyword evidence="2" id="KW-1185">Reference proteome</keyword>
<accession>A0A089PWY0</accession>
<sequence>MADKKNYYEAFFTSDTVDLCSVASQLSADFDSLPETEIVPFSGVNKSGAGVSIQAGDPPALSSEVRRR</sequence>
<dbReference type="Proteomes" id="UP000029481">
    <property type="component" value="Chromosome"/>
</dbReference>
<proteinExistence type="predicted"/>
<gene>
    <name evidence="1" type="ORF">JT31_01905</name>
</gene>
<name>A0A089PWY0_9ENTR</name>